<dbReference type="STRING" id="1604004.HLASA_1414"/>
<evidence type="ECO:0000313" key="2">
    <source>
        <dbReference type="EMBL" id="AKH97910.1"/>
    </source>
</evidence>
<evidence type="ECO:0000313" key="4">
    <source>
        <dbReference type="Proteomes" id="UP000060390"/>
    </source>
</evidence>
<gene>
    <name evidence="3" type="ORF">HLASA_1414</name>
    <name evidence="2" type="ORF">HLASF_1427</name>
</gene>
<sequence>MTTAHVYRRVPEPVESTEPTGVDYGWVLQVTFVLSIVVGAPLVVVFALWADLPTWSDRLAFAVRVGAFVWLVVSIAVFAYARLSRA</sequence>
<dbReference type="EMBL" id="CP008874">
    <property type="protein sequence ID" value="AKH97910.1"/>
    <property type="molecule type" value="Genomic_DNA"/>
</dbReference>
<dbReference type="Proteomes" id="UP000060390">
    <property type="component" value="Chromosome"/>
</dbReference>
<evidence type="ECO:0000313" key="3">
    <source>
        <dbReference type="EMBL" id="ALG82304.1"/>
    </source>
</evidence>
<dbReference type="HOGENOM" id="CLU_132453_1_0_2"/>
<evidence type="ECO:0008006" key="6">
    <source>
        <dbReference type="Google" id="ProtNLM"/>
    </source>
</evidence>
<dbReference type="AlphaFoldDB" id="A0A0F7PCK5"/>
<feature type="transmembrane region" description="Helical" evidence="1">
    <location>
        <begin position="61"/>
        <end position="81"/>
    </location>
</feature>
<organism evidence="2 5">
    <name type="scientific">Halanaeroarchaeum sulfurireducens</name>
    <dbReference type="NCBI Taxonomy" id="1604004"/>
    <lineage>
        <taxon>Archaea</taxon>
        <taxon>Methanobacteriati</taxon>
        <taxon>Methanobacteriota</taxon>
        <taxon>Stenosarchaea group</taxon>
        <taxon>Halobacteria</taxon>
        <taxon>Halobacteriales</taxon>
        <taxon>Halobacteriaceae</taxon>
        <taxon>Halanaeroarchaeum</taxon>
    </lineage>
</organism>
<keyword evidence="1" id="KW-1133">Transmembrane helix</keyword>
<reference evidence="2 5" key="1">
    <citation type="journal article" date="2015" name="ISME J.">
        <title>Elemental sulfur and acetate can support life of a novel strictly anaerobic haloarchaeon.</title>
        <authorList>
            <person name="Sorokin D.Y."/>
            <person name="Kublanov I.V."/>
            <person name="Gavrilov S.N."/>
            <person name="Rojo D."/>
            <person name="Roman P."/>
            <person name="Golyshin P.N."/>
            <person name="Slepak V.Z."/>
            <person name="Smedile F."/>
            <person name="Ferrer M."/>
            <person name="Messina E."/>
            <person name="La Cono V."/>
            <person name="Yakimov M.M."/>
        </authorList>
    </citation>
    <scope>NUCLEOTIDE SEQUENCE [LARGE SCALE GENOMIC DNA]</scope>
    <source>
        <strain evidence="2 5">HSR2</strain>
    </source>
</reference>
<proteinExistence type="predicted"/>
<dbReference type="Proteomes" id="UP000069906">
    <property type="component" value="Chromosome"/>
</dbReference>
<reference evidence="4" key="2">
    <citation type="submission" date="2015-05" db="EMBL/GenBank/DDBJ databases">
        <title>Complete genome sequence of Halanaeroarchaeum sulfurireducens type strain M27-SA2, a sulfate-reducer haloarchaeon from marine anoxic lake Medee.</title>
        <authorList>
            <person name="Messina E."/>
            <person name="Kublanov I.V."/>
            <person name="Toshchakov S."/>
            <person name="Arcadi E."/>
            <person name="La Spada G."/>
            <person name="La Cono V."/>
            <person name="Yakimov M.M."/>
        </authorList>
    </citation>
    <scope>NUCLEOTIDE SEQUENCE [LARGE SCALE GENOMIC DNA]</scope>
    <source>
        <strain evidence="4">M27-SA2</strain>
    </source>
</reference>
<dbReference type="KEGG" id="hsu:HLASF_1427"/>
<name>A0A0F7PCK5_9EURY</name>
<keyword evidence="1" id="KW-0812">Transmembrane</keyword>
<feature type="transmembrane region" description="Helical" evidence="1">
    <location>
        <begin position="26"/>
        <end position="49"/>
    </location>
</feature>
<dbReference type="InterPro" id="IPR043860">
    <property type="entry name" value="DUF5822"/>
</dbReference>
<dbReference type="EMBL" id="CP011564">
    <property type="protein sequence ID" value="ALG82304.1"/>
    <property type="molecule type" value="Genomic_DNA"/>
</dbReference>
<protein>
    <recommendedName>
        <fullName evidence="6">Peptidoglycan-binding protein</fullName>
    </recommendedName>
</protein>
<evidence type="ECO:0000313" key="5">
    <source>
        <dbReference type="Proteomes" id="UP000069906"/>
    </source>
</evidence>
<reference evidence="3 4" key="3">
    <citation type="journal article" date="2016" name="Stand. Genomic Sci.">
        <title>Complete genome sequence of 'Halanaeroarchaeum sulfurireducens' M27-SA2, a sulfur-reducing and acetate-oxidizing haloarchaeon from the deep-sea hypersaline anoxic lake Medee.</title>
        <authorList>
            <person name="Messina E."/>
            <person name="Sorokin D.Y."/>
            <person name="Kublanov I.V."/>
            <person name="Toshchakov S."/>
            <person name="Lopatina A."/>
            <person name="Arcadi E."/>
            <person name="Smedile F."/>
            <person name="La Spada G."/>
            <person name="La Cono V."/>
            <person name="Yakimov M.M."/>
        </authorList>
    </citation>
    <scope>NUCLEOTIDE SEQUENCE [LARGE SCALE GENOMIC DNA]</scope>
    <source>
        <strain evidence="3 4">M27-SA2</strain>
    </source>
</reference>
<dbReference type="KEGG" id="hsf:HLASA_1414"/>
<keyword evidence="1" id="KW-0472">Membrane</keyword>
<keyword evidence="5" id="KW-1185">Reference proteome</keyword>
<accession>A0A0F7PCK5</accession>
<dbReference type="Pfam" id="PF19139">
    <property type="entry name" value="DUF5822"/>
    <property type="match status" value="1"/>
</dbReference>
<evidence type="ECO:0000256" key="1">
    <source>
        <dbReference type="SAM" id="Phobius"/>
    </source>
</evidence>